<evidence type="ECO:0000313" key="3">
    <source>
        <dbReference type="EMBL" id="KGJ94117.1"/>
    </source>
</evidence>
<accession>A0A099KWC0</accession>
<dbReference type="InterPro" id="IPR013424">
    <property type="entry name" value="Ice-binding_C"/>
</dbReference>
<evidence type="ECO:0000259" key="2">
    <source>
        <dbReference type="Pfam" id="PF07589"/>
    </source>
</evidence>
<feature type="chain" id="PRO_5001949232" evidence="1">
    <location>
        <begin position="24"/>
        <end position="210"/>
    </location>
</feature>
<organism evidence="3 4">
    <name type="scientific">Colwellia psychrerythraea</name>
    <name type="common">Vibrio psychroerythus</name>
    <dbReference type="NCBI Taxonomy" id="28229"/>
    <lineage>
        <taxon>Bacteria</taxon>
        <taxon>Pseudomonadati</taxon>
        <taxon>Pseudomonadota</taxon>
        <taxon>Gammaproteobacteria</taxon>
        <taxon>Alteromonadales</taxon>
        <taxon>Colwelliaceae</taxon>
        <taxon>Colwellia</taxon>
    </lineage>
</organism>
<evidence type="ECO:0000313" key="4">
    <source>
        <dbReference type="Proteomes" id="UP000029843"/>
    </source>
</evidence>
<protein>
    <submittedName>
        <fullName evidence="3">PEP motif putative anchor domain protein</fullName>
    </submittedName>
</protein>
<keyword evidence="1" id="KW-0732">Signal</keyword>
<dbReference type="Proteomes" id="UP000029843">
    <property type="component" value="Unassembled WGS sequence"/>
</dbReference>
<feature type="domain" description="Ice-binding protein C-terminal" evidence="2">
    <location>
        <begin position="186"/>
        <end position="205"/>
    </location>
</feature>
<gene>
    <name evidence="3" type="ORF">ND2E_2050</name>
</gene>
<feature type="signal peptide" evidence="1">
    <location>
        <begin position="1"/>
        <end position="23"/>
    </location>
</feature>
<reference evidence="3 4" key="1">
    <citation type="submission" date="2014-08" db="EMBL/GenBank/DDBJ databases">
        <title>Genomic and Phenotypic Diversity of Colwellia psychrerythraea strains from Disparate Marine Basins.</title>
        <authorList>
            <person name="Techtmann S.M."/>
            <person name="Stelling S.C."/>
            <person name="Utturkar S.M."/>
            <person name="Alshibli N."/>
            <person name="Harris A."/>
            <person name="Brown S.D."/>
            <person name="Hazen T.C."/>
        </authorList>
    </citation>
    <scope>NUCLEOTIDE SEQUENCE [LARGE SCALE GENOMIC DNA]</scope>
    <source>
        <strain evidence="3 4">ND2E</strain>
    </source>
</reference>
<comment type="caution">
    <text evidence="3">The sequence shown here is derived from an EMBL/GenBank/DDBJ whole genome shotgun (WGS) entry which is preliminary data.</text>
</comment>
<dbReference type="Pfam" id="PF07589">
    <property type="entry name" value="PEP-CTERM"/>
    <property type="match status" value="1"/>
</dbReference>
<dbReference type="EMBL" id="JQED01000007">
    <property type="protein sequence ID" value="KGJ94117.1"/>
    <property type="molecule type" value="Genomic_DNA"/>
</dbReference>
<dbReference type="PATRIC" id="fig|28229.4.peg.1073"/>
<evidence type="ECO:0000256" key="1">
    <source>
        <dbReference type="SAM" id="SignalP"/>
    </source>
</evidence>
<dbReference type="NCBIfam" id="TIGR02595">
    <property type="entry name" value="PEP_CTERM"/>
    <property type="match status" value="1"/>
</dbReference>
<dbReference type="NCBIfam" id="NF038127">
    <property type="entry name" value="FDP_fam"/>
    <property type="match status" value="1"/>
</dbReference>
<dbReference type="Gene3D" id="2.60.120.380">
    <property type="match status" value="1"/>
</dbReference>
<sequence length="210" mass="21734" precursor="true">MYMKNFKAIIAGLVLSVSSFANAGLISDITGNGSIANALDIDGAFSLGANIDIANSEITPWASISSGVESAARYDYYSFTAMAGMNGIFDIDYGRNAGGSFDPEIVLFDLSGTVLAEDDDSSTSDGAAGSVHGYDSFLSHNFAASGTYIIGVCQFSCGGQQGGMTGNLIPAAGTYQLQVSIENHDIPEPSTIAILALGIMGLTARKLKKQ</sequence>
<name>A0A099KWC0_COLPS</name>
<dbReference type="AlphaFoldDB" id="A0A099KWC0"/>
<proteinExistence type="predicted"/>